<keyword evidence="7" id="KW-0539">Nucleus</keyword>
<dbReference type="GO" id="GO:0046872">
    <property type="term" value="F:metal ion binding"/>
    <property type="evidence" value="ECO:0007669"/>
    <property type="project" value="UniProtKB-KW"/>
</dbReference>
<evidence type="ECO:0000256" key="4">
    <source>
        <dbReference type="ARBA" id="ARBA00022737"/>
    </source>
</evidence>
<dbReference type="GO" id="GO:0045214">
    <property type="term" value="P:sarcomere organization"/>
    <property type="evidence" value="ECO:0007669"/>
    <property type="project" value="TreeGrafter"/>
</dbReference>
<evidence type="ECO:0000256" key="7">
    <source>
        <dbReference type="ARBA" id="ARBA00023242"/>
    </source>
</evidence>
<keyword evidence="3 8" id="KW-0479">Metal-binding</keyword>
<feature type="domain" description="LIM zinc-binding" evidence="9">
    <location>
        <begin position="9"/>
        <end position="69"/>
    </location>
</feature>
<dbReference type="GO" id="GO:0007517">
    <property type="term" value="P:muscle organ development"/>
    <property type="evidence" value="ECO:0007669"/>
    <property type="project" value="UniProtKB-KW"/>
</dbReference>
<organism evidence="10">
    <name type="scientific">Caligus clemensi</name>
    <name type="common">Sea louse</name>
    <dbReference type="NCBI Taxonomy" id="344056"/>
    <lineage>
        <taxon>Eukaryota</taxon>
        <taxon>Metazoa</taxon>
        <taxon>Ecdysozoa</taxon>
        <taxon>Arthropoda</taxon>
        <taxon>Crustacea</taxon>
        <taxon>Multicrustacea</taxon>
        <taxon>Hexanauplia</taxon>
        <taxon>Copepoda</taxon>
        <taxon>Siphonostomatoida</taxon>
        <taxon>Caligidae</taxon>
        <taxon>Caligus</taxon>
    </lineage>
</organism>
<dbReference type="PANTHER" id="PTHR24215">
    <property type="entry name" value="RHO-GTPASE-ACTIVATING PROTEIN LRG1"/>
    <property type="match status" value="1"/>
</dbReference>
<keyword evidence="5 8" id="KW-0862">Zinc</keyword>
<dbReference type="CDD" id="cd09404">
    <property type="entry name" value="LIM1_MLP84B_like"/>
    <property type="match status" value="1"/>
</dbReference>
<dbReference type="GO" id="GO:0060537">
    <property type="term" value="P:muscle tissue development"/>
    <property type="evidence" value="ECO:0007669"/>
    <property type="project" value="TreeGrafter"/>
</dbReference>
<dbReference type="Gene3D" id="2.10.110.10">
    <property type="entry name" value="Cysteine Rich Protein"/>
    <property type="match status" value="2"/>
</dbReference>
<proteinExistence type="evidence at transcript level"/>
<evidence type="ECO:0000256" key="3">
    <source>
        <dbReference type="ARBA" id="ARBA00022723"/>
    </source>
</evidence>
<keyword evidence="4" id="KW-0677">Repeat</keyword>
<dbReference type="EMBL" id="BT081075">
    <property type="protein sequence ID" value="ACO15499.1"/>
    <property type="molecule type" value="mRNA"/>
</dbReference>
<dbReference type="GO" id="GO:0042805">
    <property type="term" value="F:actinin binding"/>
    <property type="evidence" value="ECO:0007669"/>
    <property type="project" value="TreeGrafter"/>
</dbReference>
<dbReference type="PROSITE" id="PS50023">
    <property type="entry name" value="LIM_DOMAIN_2"/>
    <property type="match status" value="2"/>
</dbReference>
<evidence type="ECO:0000256" key="8">
    <source>
        <dbReference type="PROSITE-ProRule" id="PRU00125"/>
    </source>
</evidence>
<dbReference type="CDD" id="cd09326">
    <property type="entry name" value="LIM_CRP_like"/>
    <property type="match status" value="1"/>
</dbReference>
<dbReference type="GO" id="GO:0005634">
    <property type="term" value="C:nucleus"/>
    <property type="evidence" value="ECO:0007669"/>
    <property type="project" value="UniProtKB-SubCell"/>
</dbReference>
<dbReference type="PROSITE" id="PS00478">
    <property type="entry name" value="LIM_DOMAIN_1"/>
    <property type="match status" value="2"/>
</dbReference>
<dbReference type="FunFam" id="2.10.110.10:FF:000001">
    <property type="entry name" value="Cysteine and glycine-rich protein 1"/>
    <property type="match status" value="2"/>
</dbReference>
<dbReference type="AlphaFoldDB" id="C1C2J6"/>
<keyword evidence="6 8" id="KW-0440">LIM domain</keyword>
<dbReference type="Pfam" id="PF00412">
    <property type="entry name" value="LIM"/>
    <property type="match status" value="2"/>
</dbReference>
<evidence type="ECO:0000256" key="5">
    <source>
        <dbReference type="ARBA" id="ARBA00022833"/>
    </source>
</evidence>
<dbReference type="SUPFAM" id="SSF57716">
    <property type="entry name" value="Glucocorticoid receptor-like (DNA-binding domain)"/>
    <property type="match status" value="4"/>
</dbReference>
<accession>C1C2J6</accession>
<comment type="subcellular location">
    <subcellularLocation>
        <location evidence="1">Nucleus</location>
    </subcellularLocation>
</comment>
<dbReference type="InterPro" id="IPR001781">
    <property type="entry name" value="Znf_LIM"/>
</dbReference>
<keyword evidence="2" id="KW-0517">Myogenesis</keyword>
<reference evidence="10" key="1">
    <citation type="submission" date="2009-03" db="EMBL/GenBank/DDBJ databases">
        <title>Caligus clemensi ESTs and full-length cDNAs.</title>
        <authorList>
            <person name="Yasuike M."/>
            <person name="von Schalburg K."/>
            <person name="Cooper G."/>
            <person name="Leong J."/>
            <person name="Jones S.R.M."/>
            <person name="Koop B.F."/>
        </authorList>
    </citation>
    <scope>NUCLEOTIDE SEQUENCE</scope>
    <source>
        <tissue evidence="10">Whole</tissue>
    </source>
</reference>
<feature type="domain" description="LIM zinc-binding" evidence="9">
    <location>
        <begin position="111"/>
        <end position="172"/>
    </location>
</feature>
<dbReference type="PANTHER" id="PTHR24215:SF35">
    <property type="entry name" value="MUSCLE LIM PROTEIN MLP84B"/>
    <property type="match status" value="1"/>
</dbReference>
<dbReference type="GO" id="GO:0008307">
    <property type="term" value="F:structural constituent of muscle"/>
    <property type="evidence" value="ECO:0007669"/>
    <property type="project" value="TreeGrafter"/>
</dbReference>
<evidence type="ECO:0000256" key="6">
    <source>
        <dbReference type="ARBA" id="ARBA00023038"/>
    </source>
</evidence>
<protein>
    <submittedName>
        <fullName evidence="10">Muscle LIM protein Mlp84B</fullName>
    </submittedName>
</protein>
<name>C1C2J6_CALCM</name>
<evidence type="ECO:0000256" key="2">
    <source>
        <dbReference type="ARBA" id="ARBA00022541"/>
    </source>
</evidence>
<evidence type="ECO:0000259" key="9">
    <source>
        <dbReference type="PROSITE" id="PS50023"/>
    </source>
</evidence>
<gene>
    <name evidence="10" type="primary">MLP2</name>
</gene>
<evidence type="ECO:0000256" key="1">
    <source>
        <dbReference type="ARBA" id="ARBA00004123"/>
    </source>
</evidence>
<dbReference type="GO" id="GO:0030018">
    <property type="term" value="C:Z disc"/>
    <property type="evidence" value="ECO:0007669"/>
    <property type="project" value="TreeGrafter"/>
</dbReference>
<dbReference type="SMART" id="SM00132">
    <property type="entry name" value="LIM"/>
    <property type="match status" value="2"/>
</dbReference>
<evidence type="ECO:0000313" key="10">
    <source>
        <dbReference type="EMBL" id="ACO15499.1"/>
    </source>
</evidence>
<sequence length="269" mass="29097">MPFKAPESPKCPKCGRSVYAAEEKIAGGHKWHKSCFKCETCNKFLDSTTCAEHAKKLYCKTCHGRNYGPKGYGFGAGAGTLMMNSTGVAVEEPMKTAFQNGSGLCQAPEGEGCPRCGAYVYHADQVFSKGRAWHKACFKCSECNRVLDSLTACDGPDKDIYCKVCCRKSYGIKGYGFGQGGPALLSGDMTEDRGSAPSNSKGVDTTSILAKSGEDCLFISLSLLTPVIFDNTLIKIKNIQQQTDSTTYPPDIHNSSPLIQPILTFRFLS</sequence>